<dbReference type="AlphaFoldDB" id="A0A8H3TN99"/>
<accession>A0A8H3TN99</accession>
<proteinExistence type="predicted"/>
<feature type="region of interest" description="Disordered" evidence="1">
    <location>
        <begin position="597"/>
        <end position="651"/>
    </location>
</feature>
<feature type="compositionally biased region" description="Basic and acidic residues" evidence="1">
    <location>
        <begin position="683"/>
        <end position="705"/>
    </location>
</feature>
<feature type="compositionally biased region" description="Basic and acidic residues" evidence="1">
    <location>
        <begin position="336"/>
        <end position="352"/>
    </location>
</feature>
<feature type="region of interest" description="Disordered" evidence="1">
    <location>
        <begin position="103"/>
        <end position="175"/>
    </location>
</feature>
<name>A0A8H3TN99_9TREE</name>
<dbReference type="OrthoDB" id="2594397at2759"/>
<comment type="caution">
    <text evidence="2">The sequence shown here is derived from an EMBL/GenBank/DDBJ whole genome shotgun (WGS) entry which is preliminary data.</text>
</comment>
<protein>
    <submittedName>
        <fullName evidence="2">Uncharacterized protein</fullName>
    </submittedName>
</protein>
<evidence type="ECO:0000313" key="2">
    <source>
        <dbReference type="EMBL" id="GHJ84187.1"/>
    </source>
</evidence>
<feature type="compositionally biased region" description="Low complexity" evidence="1">
    <location>
        <begin position="782"/>
        <end position="791"/>
    </location>
</feature>
<feature type="compositionally biased region" description="Basic and acidic residues" evidence="1">
    <location>
        <begin position="159"/>
        <end position="175"/>
    </location>
</feature>
<feature type="compositionally biased region" description="Polar residues" evidence="1">
    <location>
        <begin position="624"/>
        <end position="635"/>
    </location>
</feature>
<feature type="compositionally biased region" description="Polar residues" evidence="1">
    <location>
        <begin position="282"/>
        <end position="296"/>
    </location>
</feature>
<feature type="compositionally biased region" description="Polar residues" evidence="1">
    <location>
        <begin position="353"/>
        <end position="366"/>
    </location>
</feature>
<keyword evidence="3" id="KW-1185">Reference proteome</keyword>
<feature type="compositionally biased region" description="Acidic residues" evidence="1">
    <location>
        <begin position="671"/>
        <end position="682"/>
    </location>
</feature>
<feature type="compositionally biased region" description="Polar residues" evidence="1">
    <location>
        <begin position="317"/>
        <end position="334"/>
    </location>
</feature>
<feature type="region of interest" description="Disordered" evidence="1">
    <location>
        <begin position="228"/>
        <end position="366"/>
    </location>
</feature>
<evidence type="ECO:0000313" key="3">
    <source>
        <dbReference type="Proteomes" id="UP000620104"/>
    </source>
</evidence>
<dbReference type="Proteomes" id="UP000620104">
    <property type="component" value="Unassembled WGS sequence"/>
</dbReference>
<feature type="compositionally biased region" description="Polar residues" evidence="1">
    <location>
        <begin position="804"/>
        <end position="816"/>
    </location>
</feature>
<gene>
    <name evidence="2" type="ORF">NliqN6_0589</name>
</gene>
<evidence type="ECO:0000256" key="1">
    <source>
        <dbReference type="SAM" id="MobiDB-lite"/>
    </source>
</evidence>
<feature type="region of interest" description="Disordered" evidence="1">
    <location>
        <begin position="782"/>
        <end position="823"/>
    </location>
</feature>
<feature type="region of interest" description="Disordered" evidence="1">
    <location>
        <begin position="671"/>
        <end position="705"/>
    </location>
</feature>
<reference evidence="2" key="1">
    <citation type="submission" date="2020-07" db="EMBL/GenBank/DDBJ databases">
        <title>Draft Genome Sequence of a Deep-Sea Yeast, Naganishia (Cryptococcus) liquefaciens strain N6.</title>
        <authorList>
            <person name="Han Y.W."/>
            <person name="Kajitani R."/>
            <person name="Morimoto H."/>
            <person name="Parhat M."/>
            <person name="Tsubouchi H."/>
            <person name="Bakenova O."/>
            <person name="Ogata M."/>
            <person name="Argunhan B."/>
            <person name="Aoki R."/>
            <person name="Kajiwara S."/>
            <person name="Itoh T."/>
            <person name="Iwasaki H."/>
        </authorList>
    </citation>
    <scope>NUCLEOTIDE SEQUENCE</scope>
    <source>
        <strain evidence="2">N6</strain>
    </source>
</reference>
<organism evidence="2 3">
    <name type="scientific">Naganishia liquefaciens</name>
    <dbReference type="NCBI Taxonomy" id="104408"/>
    <lineage>
        <taxon>Eukaryota</taxon>
        <taxon>Fungi</taxon>
        <taxon>Dikarya</taxon>
        <taxon>Basidiomycota</taxon>
        <taxon>Agaricomycotina</taxon>
        <taxon>Tremellomycetes</taxon>
        <taxon>Filobasidiales</taxon>
        <taxon>Filobasidiaceae</taxon>
        <taxon>Naganishia</taxon>
    </lineage>
</organism>
<feature type="compositionally biased region" description="Basic and acidic residues" evidence="1">
    <location>
        <begin position="249"/>
        <end position="276"/>
    </location>
</feature>
<dbReference type="EMBL" id="BLZA01000007">
    <property type="protein sequence ID" value="GHJ84187.1"/>
    <property type="molecule type" value="Genomic_DNA"/>
</dbReference>
<sequence length="823" mass="90884">MTSSESTPDLRQLSLENAILISRESDSNGLLAQSRAREMPAPNISVANSFDKDIKLERSKSLGQYGALADLSLHQDRLKTRRYEASSMCEKFALPRPRLVALTITPPPSPPVPKTLERQAQRTYSSRPESHVVGRSSQLWETANDDKRGPSPSLSGHRVLREGAQRDREREDWAVKARTASTHRLRLRLPSAGRDSDQDKRYQMARFAPQPVAFEPVYDLDLPSSHAYGRRTNKQRSGSLGNLIAGPFDRSDQPKARDAFVETPERGALEKRRDSEPALSHRTPTSAFLRHLTQSMRSRKPHLGDDRACTLSGDGPSEQTLLRKSSLPAPTTPNLEEYRNKPLPAEPRELASKRSSTLRHSMSSPDIRTSALALQNREGSEAIATLSSRDSAIDLLNNFAVADRLAHPIGRVATSTSGRKSPPAPVRIIREVEEPLFQPFTPTRQAAWDQWHTMQPRNPTSPIPERLPLDTVLALASRQLTSPRQKRPSMEEAVNRARMANQLFGDVNGSQSSRNTPVQVVSAHGRYVDGLSASTFGSFQRESQAALQPYSPKSPRTMQLLMATPGSTDASPMPGASFEDIEKDLFFARPRRLWGNPVALPSREQNPQHGESADSSARDRRQSKGSAGSSSTRMALTSDEVSQENHGEVEVATPRFSEDCYAKTKFPAISEEDCTSDSESVDSMERNDDGMQKNSERRTREHLRREESEDIVLQFSEVATHLPLTIQPAKADGQMCKSRESKVPESGSLEGSTLAGLENLGDRNLHIPAQLGRADNLTSESTAASFATAQSPLTIRATPDPPSFSRQNTDTTTMSYATARGEL</sequence>